<name>A0A8U0TVW8_SALNM</name>
<dbReference type="PANTHER" id="PTHR21553:SF26">
    <property type="entry name" value="ALMS MOTIF DOMAIN-CONTAINING PROTEIN"/>
    <property type="match status" value="1"/>
</dbReference>
<dbReference type="AlphaFoldDB" id="A0A8U0TVW8"/>
<reference evidence="4" key="1">
    <citation type="submission" date="2025-08" db="UniProtKB">
        <authorList>
            <consortium name="RefSeq"/>
        </authorList>
    </citation>
    <scope>IDENTIFICATION</scope>
    <source>
        <tissue evidence="4">White muscle</tissue>
    </source>
</reference>
<dbReference type="GO" id="GO:0005829">
    <property type="term" value="C:cytosol"/>
    <property type="evidence" value="ECO:0007669"/>
    <property type="project" value="TreeGrafter"/>
</dbReference>
<sequence length="578" mass="66800">MKRKVSRLRLSPNEEAQLIREEHERRRKLRIEQVREQERYIALQIRTEVRQRLERELQNLAQELKEEWERQQREKQETLQKLYQDNLRVLGEGHRNAKENKPDCEAIAQKNEENNVWADERYRDAIKELKSQRQKEKEEQNRFEARKKAIQVEKERAAKVANLPSLPPNPIENIESRKLPGVKKSDVDAFSVTHYHMPETAVDREVDTAQPKAWEVAEEEVRRLQELGQEAQRERQEQLEKARLRGNHALRRERLTQDRERLLVELEHMHQTDLLRRRQVMTQMPAQIFPPLYERQEMREDWQRDMEFTFEDMYTGERRVKGDLVLQLVPEPLAAVSTGSQDEDLDLTLEEAIPDLTPLAGAEEQQDEEPSRPLGGAPRQALKKLLTSVRSQRHQWGYRRLVDPTSDCQTIQTAECDTTSGGTTIESGSLASKKRGRPLTTSPRLPDPSQPAQAIETTEEYIVAGNLLHPDKQAIKIHTFETERKRRGGAGEAGADSPATGFRGEEQQAGAAVTTGGPGRERAATDGHDPRHCCCIWNTENTSPGRLSHVHSRYRRVAAFISSQWKRLAGVWKSTNTR</sequence>
<organism evidence="3 4">
    <name type="scientific">Salvelinus namaycush</name>
    <name type="common">Lake trout</name>
    <name type="synonym">Salmo namaycush</name>
    <dbReference type="NCBI Taxonomy" id="8040"/>
    <lineage>
        <taxon>Eukaryota</taxon>
        <taxon>Metazoa</taxon>
        <taxon>Chordata</taxon>
        <taxon>Craniata</taxon>
        <taxon>Vertebrata</taxon>
        <taxon>Euteleostomi</taxon>
        <taxon>Actinopterygii</taxon>
        <taxon>Neopterygii</taxon>
        <taxon>Teleostei</taxon>
        <taxon>Protacanthopterygii</taxon>
        <taxon>Salmoniformes</taxon>
        <taxon>Salmonidae</taxon>
        <taxon>Salmoninae</taxon>
        <taxon>Salvelinus</taxon>
    </lineage>
</organism>
<dbReference type="PANTHER" id="PTHR21553">
    <property type="entry name" value="ALMS1-RELATED"/>
    <property type="match status" value="1"/>
</dbReference>
<dbReference type="Proteomes" id="UP000808372">
    <property type="component" value="Chromosome 34"/>
</dbReference>
<feature type="coiled-coil region" evidence="1">
    <location>
        <begin position="119"/>
        <end position="155"/>
    </location>
</feature>
<protein>
    <submittedName>
        <fullName evidence="4">Centrosomal protein of 295 kDa-like isoform X1</fullName>
    </submittedName>
</protein>
<keyword evidence="3" id="KW-1185">Reference proteome</keyword>
<feature type="compositionally biased region" description="Low complexity" evidence="2">
    <location>
        <begin position="418"/>
        <end position="429"/>
    </location>
</feature>
<feature type="coiled-coil region" evidence="1">
    <location>
        <begin position="43"/>
        <end position="85"/>
    </location>
</feature>
<dbReference type="GeneID" id="120029109"/>
<gene>
    <name evidence="4" type="primary">LOC120029109</name>
</gene>
<evidence type="ECO:0000256" key="1">
    <source>
        <dbReference type="SAM" id="Coils"/>
    </source>
</evidence>
<feature type="coiled-coil region" evidence="1">
    <location>
        <begin position="214"/>
        <end position="272"/>
    </location>
</feature>
<dbReference type="GO" id="GO:0046599">
    <property type="term" value="P:regulation of centriole replication"/>
    <property type="evidence" value="ECO:0007669"/>
    <property type="project" value="TreeGrafter"/>
</dbReference>
<evidence type="ECO:0000313" key="3">
    <source>
        <dbReference type="Proteomes" id="UP000808372"/>
    </source>
</evidence>
<feature type="region of interest" description="Disordered" evidence="2">
    <location>
        <begin position="484"/>
        <end position="527"/>
    </location>
</feature>
<keyword evidence="1" id="KW-0175">Coiled coil</keyword>
<dbReference type="GO" id="GO:0005814">
    <property type="term" value="C:centriole"/>
    <property type="evidence" value="ECO:0007669"/>
    <property type="project" value="TreeGrafter"/>
</dbReference>
<accession>A0A8U0TVW8</accession>
<dbReference type="GO" id="GO:0005813">
    <property type="term" value="C:centrosome"/>
    <property type="evidence" value="ECO:0007669"/>
    <property type="project" value="TreeGrafter"/>
</dbReference>
<dbReference type="RefSeq" id="XP_038830343.1">
    <property type="nucleotide sequence ID" value="XM_038974415.1"/>
</dbReference>
<dbReference type="KEGG" id="snh:120029109"/>
<proteinExistence type="predicted"/>
<evidence type="ECO:0000256" key="2">
    <source>
        <dbReference type="SAM" id="MobiDB-lite"/>
    </source>
</evidence>
<evidence type="ECO:0000313" key="4">
    <source>
        <dbReference type="RefSeq" id="XP_038830343.1"/>
    </source>
</evidence>
<feature type="region of interest" description="Disordered" evidence="2">
    <location>
        <begin position="418"/>
        <end position="452"/>
    </location>
</feature>